<comment type="subcellular location">
    <subcellularLocation>
        <location evidence="1">Cell outer membrane</location>
    </subcellularLocation>
</comment>
<evidence type="ECO:0000256" key="2">
    <source>
        <dbReference type="ARBA" id="ARBA00022729"/>
    </source>
</evidence>
<dbReference type="InterPro" id="IPR006665">
    <property type="entry name" value="OmpA-like"/>
</dbReference>
<keyword evidence="9" id="KW-1185">Reference proteome</keyword>
<accession>A0ABY8CBQ9</accession>
<reference evidence="8 9" key="1">
    <citation type="submission" date="2022-06" db="EMBL/GenBank/DDBJ databases">
        <title>Thiomicrohabdus sp. nov, an obligately chemolithoautotrophic, sulfur-oxidizing bacterium isolated from beach of Guanyin Mountain. Amoy.</title>
        <authorList>
            <person name="Zhu H."/>
        </authorList>
    </citation>
    <scope>NUCLEOTIDE SEQUENCE [LARGE SCALE GENOMIC DNA]</scope>
    <source>
        <strain evidence="8 9">XGS-01</strain>
    </source>
</reference>
<feature type="domain" description="OmpA-like" evidence="7">
    <location>
        <begin position="176"/>
        <end position="295"/>
    </location>
</feature>
<dbReference type="SUPFAM" id="SSF103088">
    <property type="entry name" value="OmpA-like"/>
    <property type="match status" value="1"/>
</dbReference>
<feature type="chain" id="PRO_5045387238" evidence="6">
    <location>
        <begin position="22"/>
        <end position="312"/>
    </location>
</feature>
<name>A0ABY8CBQ9_9GAMM</name>
<gene>
    <name evidence="8" type="ORF">NR989_01360</name>
</gene>
<evidence type="ECO:0000313" key="8">
    <source>
        <dbReference type="EMBL" id="WEJ62922.1"/>
    </source>
</evidence>
<organism evidence="8 9">
    <name type="scientific">Thiomicrorhabdus lithotrophica</name>
    <dbReference type="NCBI Taxonomy" id="2949997"/>
    <lineage>
        <taxon>Bacteria</taxon>
        <taxon>Pseudomonadati</taxon>
        <taxon>Pseudomonadota</taxon>
        <taxon>Gammaproteobacteria</taxon>
        <taxon>Thiotrichales</taxon>
        <taxon>Piscirickettsiaceae</taxon>
        <taxon>Thiomicrorhabdus</taxon>
    </lineage>
</organism>
<evidence type="ECO:0000256" key="5">
    <source>
        <dbReference type="PROSITE-ProRule" id="PRU00473"/>
    </source>
</evidence>
<dbReference type="PANTHER" id="PTHR30329">
    <property type="entry name" value="STATOR ELEMENT OF FLAGELLAR MOTOR COMPLEX"/>
    <property type="match status" value="1"/>
</dbReference>
<dbReference type="InterPro" id="IPR003367">
    <property type="entry name" value="Thrombospondin_3-like_rpt"/>
</dbReference>
<dbReference type="InterPro" id="IPR006664">
    <property type="entry name" value="OMP_bac"/>
</dbReference>
<sequence length="312" mass="34030">MKHFNAFLALSLVTFFSPAQADETKPIPLDYNPAGQETEALKSIPSRDAGIVQNAYKDLDQDGIQDKLDHCPNTILHVSVDSKGCELDTDQDGVFDRLDQCPGTALGVKVNRFGCEGDEDNDGVFDSKDQCPGTPEGTPVDEVGCKTIGDADKDGVNDADDLCPDTPAGAVVNKNGCQPKAIALSNIIFDSFEHAIRPNQIDTLKHDAGVLSELKEGEVIVITGHTDSQGKASLNERLSWRRANSTKDFLQGQLNFDSERIYINGKGEMEPVADNKTADGRQKNRRIEMKIIQQSELPSDTLLTIPTEMLVR</sequence>
<dbReference type="Pfam" id="PF02412">
    <property type="entry name" value="TSP_3"/>
    <property type="match status" value="3"/>
</dbReference>
<evidence type="ECO:0000256" key="6">
    <source>
        <dbReference type="SAM" id="SignalP"/>
    </source>
</evidence>
<dbReference type="Pfam" id="PF00691">
    <property type="entry name" value="OmpA"/>
    <property type="match status" value="1"/>
</dbReference>
<dbReference type="PANTHER" id="PTHR30329:SF21">
    <property type="entry name" value="LIPOPROTEIN YIAD-RELATED"/>
    <property type="match status" value="1"/>
</dbReference>
<feature type="signal peptide" evidence="6">
    <location>
        <begin position="1"/>
        <end position="21"/>
    </location>
</feature>
<proteinExistence type="predicted"/>
<keyword evidence="3 5" id="KW-0472">Membrane</keyword>
<evidence type="ECO:0000259" key="7">
    <source>
        <dbReference type="PROSITE" id="PS51123"/>
    </source>
</evidence>
<evidence type="ECO:0000256" key="3">
    <source>
        <dbReference type="ARBA" id="ARBA00023136"/>
    </source>
</evidence>
<keyword evidence="2 6" id="KW-0732">Signal</keyword>
<protein>
    <submittedName>
        <fullName evidence="8">OmpA family protein</fullName>
    </submittedName>
</protein>
<dbReference type="Proteomes" id="UP001222275">
    <property type="component" value="Chromosome"/>
</dbReference>
<dbReference type="InterPro" id="IPR036737">
    <property type="entry name" value="OmpA-like_sf"/>
</dbReference>
<evidence type="ECO:0000256" key="1">
    <source>
        <dbReference type="ARBA" id="ARBA00004442"/>
    </source>
</evidence>
<dbReference type="EMBL" id="CP102381">
    <property type="protein sequence ID" value="WEJ62922.1"/>
    <property type="molecule type" value="Genomic_DNA"/>
</dbReference>
<dbReference type="RefSeq" id="WP_275595179.1">
    <property type="nucleotide sequence ID" value="NZ_CP102381.1"/>
</dbReference>
<evidence type="ECO:0000256" key="4">
    <source>
        <dbReference type="ARBA" id="ARBA00023237"/>
    </source>
</evidence>
<dbReference type="InterPro" id="IPR050330">
    <property type="entry name" value="Bact_OuterMem_StrucFunc"/>
</dbReference>
<dbReference type="Gene3D" id="4.10.1080.10">
    <property type="entry name" value="TSP type-3 repeat"/>
    <property type="match status" value="1"/>
</dbReference>
<dbReference type="PROSITE" id="PS51123">
    <property type="entry name" value="OMPA_2"/>
    <property type="match status" value="1"/>
</dbReference>
<dbReference type="SUPFAM" id="SSF103647">
    <property type="entry name" value="TSP type-3 repeat"/>
    <property type="match status" value="1"/>
</dbReference>
<evidence type="ECO:0000313" key="9">
    <source>
        <dbReference type="Proteomes" id="UP001222275"/>
    </source>
</evidence>
<dbReference type="CDD" id="cd07185">
    <property type="entry name" value="OmpA_C-like"/>
    <property type="match status" value="1"/>
</dbReference>
<dbReference type="PRINTS" id="PR01021">
    <property type="entry name" value="OMPADOMAIN"/>
</dbReference>
<keyword evidence="4" id="KW-0998">Cell outer membrane</keyword>
<dbReference type="Gene3D" id="3.30.1330.60">
    <property type="entry name" value="OmpA-like domain"/>
    <property type="match status" value="1"/>
</dbReference>
<dbReference type="InterPro" id="IPR028974">
    <property type="entry name" value="TSP_type-3_rpt"/>
</dbReference>